<feature type="transmembrane region" description="Helical" evidence="10">
    <location>
        <begin position="173"/>
        <end position="192"/>
    </location>
</feature>
<evidence type="ECO:0000256" key="5">
    <source>
        <dbReference type="ARBA" id="ARBA00022448"/>
    </source>
</evidence>
<evidence type="ECO:0000256" key="7">
    <source>
        <dbReference type="ARBA" id="ARBA00022692"/>
    </source>
</evidence>
<keyword evidence="5" id="KW-0813">Transport</keyword>
<dbReference type="InterPro" id="IPR006419">
    <property type="entry name" value="NMN_transpt_PnuC"/>
</dbReference>
<keyword evidence="7 10" id="KW-0812">Transmembrane</keyword>
<comment type="function">
    <text evidence="1">Required for nicotinamide riboside transport across the inner membrane.</text>
</comment>
<keyword evidence="9 10" id="KW-0472">Membrane</keyword>
<dbReference type="PANTHER" id="PTHR36122:SF2">
    <property type="entry name" value="NICOTINAMIDE RIBOSIDE TRANSPORTER PNUC"/>
    <property type="match status" value="1"/>
</dbReference>
<evidence type="ECO:0000256" key="10">
    <source>
        <dbReference type="SAM" id="Phobius"/>
    </source>
</evidence>
<keyword evidence="8 10" id="KW-1133">Transmembrane helix</keyword>
<evidence type="ECO:0000256" key="1">
    <source>
        <dbReference type="ARBA" id="ARBA00002672"/>
    </source>
</evidence>
<dbReference type="EMBL" id="SNZB01000003">
    <property type="protein sequence ID" value="TDR20656.1"/>
    <property type="molecule type" value="Genomic_DNA"/>
</dbReference>
<dbReference type="Proteomes" id="UP000295724">
    <property type="component" value="Unassembled WGS sequence"/>
</dbReference>
<dbReference type="AlphaFoldDB" id="A0A4R6XM46"/>
<organism evidence="11 12">
    <name type="scientific">Marinicella litoralis</name>
    <dbReference type="NCBI Taxonomy" id="644220"/>
    <lineage>
        <taxon>Bacteria</taxon>
        <taxon>Pseudomonadati</taxon>
        <taxon>Pseudomonadota</taxon>
        <taxon>Gammaproteobacteria</taxon>
        <taxon>Lysobacterales</taxon>
        <taxon>Marinicellaceae</taxon>
        <taxon>Marinicella</taxon>
    </lineage>
</organism>
<proteinExistence type="inferred from homology"/>
<comment type="subcellular location">
    <subcellularLocation>
        <location evidence="2">Cell membrane</location>
        <topology evidence="2">Multi-pass membrane protein</topology>
    </subcellularLocation>
</comment>
<accession>A0A4R6XM46</accession>
<comment type="caution">
    <text evidence="11">The sequence shown here is derived from an EMBL/GenBank/DDBJ whole genome shotgun (WGS) entry which is preliminary data.</text>
</comment>
<evidence type="ECO:0000256" key="6">
    <source>
        <dbReference type="ARBA" id="ARBA00022475"/>
    </source>
</evidence>
<keyword evidence="6" id="KW-1003">Cell membrane</keyword>
<sequence length="201" mass="23204">MMFDIWQQIVTAWQAQSTLEVVAVLAAIMYLILAIKENIWCWLFAFISTSLYIYLFHSVSLLSESLLNVYYLLMAVYGWYQWRHGKDQQNRQITSWSVKKHISLIIPTALAVPLLGYAASQYGASMPYLDAFTTCFAVLATVMVAHKVLENWHYWLVINIISVYLFASKSLFLTAAMFALYVVLTVVGYFNWRRHYAAQLA</sequence>
<feature type="transmembrane region" description="Helical" evidence="10">
    <location>
        <begin position="39"/>
        <end position="55"/>
    </location>
</feature>
<name>A0A4R6XM46_9GAMM</name>
<evidence type="ECO:0000256" key="3">
    <source>
        <dbReference type="ARBA" id="ARBA00006669"/>
    </source>
</evidence>
<dbReference type="RefSeq" id="WP_246027016.1">
    <property type="nucleotide sequence ID" value="NZ_NIHB01000001.1"/>
</dbReference>
<feature type="transmembrane region" description="Helical" evidence="10">
    <location>
        <begin position="12"/>
        <end position="32"/>
    </location>
</feature>
<reference evidence="11 12" key="1">
    <citation type="submission" date="2019-03" db="EMBL/GenBank/DDBJ databases">
        <title>Genomic Encyclopedia of Type Strains, Phase IV (KMG-IV): sequencing the most valuable type-strain genomes for metagenomic binning, comparative biology and taxonomic classification.</title>
        <authorList>
            <person name="Goeker M."/>
        </authorList>
    </citation>
    <scope>NUCLEOTIDE SEQUENCE [LARGE SCALE GENOMIC DNA]</scope>
    <source>
        <strain evidence="11 12">DSM 25488</strain>
    </source>
</reference>
<keyword evidence="12" id="KW-1185">Reference proteome</keyword>
<dbReference type="PANTHER" id="PTHR36122">
    <property type="entry name" value="NICOTINAMIDE RIBOSIDE TRANSPORTER PNUC"/>
    <property type="match status" value="1"/>
</dbReference>
<evidence type="ECO:0000256" key="8">
    <source>
        <dbReference type="ARBA" id="ARBA00022989"/>
    </source>
</evidence>
<dbReference type="GO" id="GO:0034257">
    <property type="term" value="F:nicotinamide riboside transmembrane transporter activity"/>
    <property type="evidence" value="ECO:0007669"/>
    <property type="project" value="InterPro"/>
</dbReference>
<evidence type="ECO:0000256" key="2">
    <source>
        <dbReference type="ARBA" id="ARBA00004651"/>
    </source>
</evidence>
<evidence type="ECO:0000313" key="12">
    <source>
        <dbReference type="Proteomes" id="UP000295724"/>
    </source>
</evidence>
<feature type="transmembrane region" description="Helical" evidence="10">
    <location>
        <begin position="61"/>
        <end position="80"/>
    </location>
</feature>
<comment type="similarity">
    <text evidence="3">Belongs to the nicotinamide ribonucleoside (NR) uptake permease (TC 4.B.1) family.</text>
</comment>
<dbReference type="GO" id="GO:0005886">
    <property type="term" value="C:plasma membrane"/>
    <property type="evidence" value="ECO:0007669"/>
    <property type="project" value="UniProtKB-SubCell"/>
</dbReference>
<evidence type="ECO:0000313" key="11">
    <source>
        <dbReference type="EMBL" id="TDR20656.1"/>
    </source>
</evidence>
<protein>
    <recommendedName>
        <fullName evidence="4">Nicotinamide riboside transporter PnuC</fullName>
    </recommendedName>
</protein>
<dbReference type="NCBIfam" id="TIGR01528">
    <property type="entry name" value="NMN_trans_PnuC"/>
    <property type="match status" value="1"/>
</dbReference>
<evidence type="ECO:0000256" key="4">
    <source>
        <dbReference type="ARBA" id="ARBA00017522"/>
    </source>
</evidence>
<gene>
    <name evidence="11" type="ORF">C8D91_1632</name>
</gene>
<evidence type="ECO:0000256" key="9">
    <source>
        <dbReference type="ARBA" id="ARBA00023136"/>
    </source>
</evidence>
<dbReference type="Pfam" id="PF04973">
    <property type="entry name" value="NMN_transporter"/>
    <property type="match status" value="1"/>
</dbReference>
<feature type="transmembrane region" description="Helical" evidence="10">
    <location>
        <begin position="101"/>
        <end position="120"/>
    </location>
</feature>